<organism evidence="2 3">
    <name type="scientific">Trichonephila clavipes</name>
    <name type="common">Golden silk orbweaver</name>
    <name type="synonym">Nephila clavipes</name>
    <dbReference type="NCBI Taxonomy" id="2585209"/>
    <lineage>
        <taxon>Eukaryota</taxon>
        <taxon>Metazoa</taxon>
        <taxon>Ecdysozoa</taxon>
        <taxon>Arthropoda</taxon>
        <taxon>Chelicerata</taxon>
        <taxon>Arachnida</taxon>
        <taxon>Araneae</taxon>
        <taxon>Araneomorphae</taxon>
        <taxon>Entelegynae</taxon>
        <taxon>Araneoidea</taxon>
        <taxon>Nephilidae</taxon>
        <taxon>Trichonephila</taxon>
    </lineage>
</organism>
<accession>A0A8X6UX03</accession>
<evidence type="ECO:0000313" key="3">
    <source>
        <dbReference type="Proteomes" id="UP000887159"/>
    </source>
</evidence>
<reference evidence="2" key="1">
    <citation type="submission" date="2020-08" db="EMBL/GenBank/DDBJ databases">
        <title>Multicomponent nature underlies the extraordinary mechanical properties of spider dragline silk.</title>
        <authorList>
            <person name="Kono N."/>
            <person name="Nakamura H."/>
            <person name="Mori M."/>
            <person name="Yoshida Y."/>
            <person name="Ohtoshi R."/>
            <person name="Malay A.D."/>
            <person name="Moran D.A.P."/>
            <person name="Tomita M."/>
            <person name="Numata K."/>
            <person name="Arakawa K."/>
        </authorList>
    </citation>
    <scope>NUCLEOTIDE SEQUENCE</scope>
</reference>
<evidence type="ECO:0000313" key="2">
    <source>
        <dbReference type="EMBL" id="GFX87212.1"/>
    </source>
</evidence>
<proteinExistence type="predicted"/>
<keyword evidence="3" id="KW-1185">Reference proteome</keyword>
<comment type="caution">
    <text evidence="2">The sequence shown here is derived from an EMBL/GenBank/DDBJ whole genome shotgun (WGS) entry which is preliminary data.</text>
</comment>
<dbReference type="AlphaFoldDB" id="A0A8X6UX03"/>
<sequence length="104" mass="11795">SENIVPKQFKNINVLNQQEKIFMLVISSFNELVSQYSSLEESELERIRADFRETEKLMTKSQDSIAPEIKESSSRSEGATGAGKEKKMGSDFELCGMLLDLSWL</sequence>
<name>A0A8X6UX03_TRICX</name>
<dbReference type="EMBL" id="BMAU01021028">
    <property type="protein sequence ID" value="GFX87212.1"/>
    <property type="molecule type" value="Genomic_DNA"/>
</dbReference>
<feature type="region of interest" description="Disordered" evidence="1">
    <location>
        <begin position="58"/>
        <end position="87"/>
    </location>
</feature>
<gene>
    <name evidence="2" type="ORF">TNCV_466461</name>
</gene>
<feature type="non-terminal residue" evidence="2">
    <location>
        <position position="1"/>
    </location>
</feature>
<dbReference type="Proteomes" id="UP000887159">
    <property type="component" value="Unassembled WGS sequence"/>
</dbReference>
<protein>
    <submittedName>
        <fullName evidence="2">Uncharacterized protein</fullName>
    </submittedName>
</protein>
<evidence type="ECO:0000256" key="1">
    <source>
        <dbReference type="SAM" id="MobiDB-lite"/>
    </source>
</evidence>